<evidence type="ECO:0000256" key="1">
    <source>
        <dbReference type="ARBA" id="ARBA00022898"/>
    </source>
</evidence>
<dbReference type="Gene3D" id="3.40.640.10">
    <property type="entry name" value="Type I PLP-dependent aspartate aminotransferase-like (Major domain)"/>
    <property type="match status" value="1"/>
</dbReference>
<dbReference type="PROSITE" id="PS51318">
    <property type="entry name" value="TAT"/>
    <property type="match status" value="1"/>
</dbReference>
<dbReference type="InterPro" id="IPR015424">
    <property type="entry name" value="PyrdxlP-dep_Trfase"/>
</dbReference>
<dbReference type="InterPro" id="IPR015421">
    <property type="entry name" value="PyrdxlP-dep_Trfase_major"/>
</dbReference>
<evidence type="ECO:0000313" key="4">
    <source>
        <dbReference type="EMBL" id="SVA36311.1"/>
    </source>
</evidence>
<dbReference type="InterPro" id="IPR015422">
    <property type="entry name" value="PyrdxlP-dep_Trfase_small"/>
</dbReference>
<feature type="compositionally biased region" description="Basic and acidic residues" evidence="2">
    <location>
        <begin position="55"/>
        <end position="64"/>
    </location>
</feature>
<dbReference type="PANTHER" id="PTHR43092:SF2">
    <property type="entry name" value="HERCYNYLCYSTEINE SULFOXIDE LYASE"/>
    <property type="match status" value="1"/>
</dbReference>
<dbReference type="InterPro" id="IPR000192">
    <property type="entry name" value="Aminotrans_V_dom"/>
</dbReference>
<accession>A0A381V8I3</accession>
<dbReference type="EMBL" id="UINC01008059">
    <property type="protein sequence ID" value="SVA36311.1"/>
    <property type="molecule type" value="Genomic_DNA"/>
</dbReference>
<organism evidence="4">
    <name type="scientific">marine metagenome</name>
    <dbReference type="NCBI Taxonomy" id="408172"/>
    <lineage>
        <taxon>unclassified sequences</taxon>
        <taxon>metagenomes</taxon>
        <taxon>ecological metagenomes</taxon>
    </lineage>
</organism>
<feature type="domain" description="Aminotransferase class V" evidence="3">
    <location>
        <begin position="95"/>
        <end position="430"/>
    </location>
</feature>
<dbReference type="Gene3D" id="3.90.1150.10">
    <property type="entry name" value="Aspartate Aminotransferase, domain 1"/>
    <property type="match status" value="1"/>
</dbReference>
<dbReference type="InterPro" id="IPR006311">
    <property type="entry name" value="TAT_signal"/>
</dbReference>
<dbReference type="SUPFAM" id="SSF53383">
    <property type="entry name" value="PLP-dependent transferases"/>
    <property type="match status" value="1"/>
</dbReference>
<evidence type="ECO:0000259" key="3">
    <source>
        <dbReference type="Pfam" id="PF00266"/>
    </source>
</evidence>
<name>A0A381V8I3_9ZZZZ</name>
<sequence length="448" mass="49229">MSARNSNANFQPIDRASRRHFLCGSLTALAAGLSAAPLHSKAPFSLSPPETESQTWRERLDSSGGRDDAYWEKVRQEFNIVDDITYMNNGTLGPVPRSVVEAQTRYLINIAADPRIGGWNRVEPVREKLAKFVGANADEIVMTRSTTEGMKIFSRGLDLGRGDEVLMSSHEHPGGYGPWRAREDRDGIIVRTVDIPAPPDSVDEVIDICERALRPETRVLVVSYPIFVTGLLMPIKGLAEMAHRHNVLLSVDGAHALGMLDLDLHDMGCDHFTTAGQKWLLAGSGTGMAYFSNEIQDRVWSDVAWPFPLQGARKYESSGQRHLPSALGMGDALDFQLAIGKTNIETRVRQLAKRLKDGLRDLPAVGLGTSGSAEMSGGLTTFYIDGVPKANIQQALMDREGIYLPGSGLNDFACRVSTHFYNTADEVDRVIQVVQHIVENRADYARVG</sequence>
<gene>
    <name evidence="4" type="ORF">METZ01_LOCUS89165</name>
</gene>
<keyword evidence="1" id="KW-0663">Pyridoxal phosphate</keyword>
<dbReference type="Pfam" id="PF00266">
    <property type="entry name" value="Aminotran_5"/>
    <property type="match status" value="1"/>
</dbReference>
<evidence type="ECO:0000256" key="2">
    <source>
        <dbReference type="SAM" id="MobiDB-lite"/>
    </source>
</evidence>
<protein>
    <recommendedName>
        <fullName evidence="3">Aminotransferase class V domain-containing protein</fullName>
    </recommendedName>
</protein>
<feature type="region of interest" description="Disordered" evidence="2">
    <location>
        <begin position="42"/>
        <end position="64"/>
    </location>
</feature>
<dbReference type="AlphaFoldDB" id="A0A381V8I3"/>
<proteinExistence type="predicted"/>
<reference evidence="4" key="1">
    <citation type="submission" date="2018-05" db="EMBL/GenBank/DDBJ databases">
        <authorList>
            <person name="Lanie J.A."/>
            <person name="Ng W.-L."/>
            <person name="Kazmierczak K.M."/>
            <person name="Andrzejewski T.M."/>
            <person name="Davidsen T.M."/>
            <person name="Wayne K.J."/>
            <person name="Tettelin H."/>
            <person name="Glass J.I."/>
            <person name="Rusch D."/>
            <person name="Podicherti R."/>
            <person name="Tsui H.-C.T."/>
            <person name="Winkler M.E."/>
        </authorList>
    </citation>
    <scope>NUCLEOTIDE SEQUENCE</scope>
</reference>
<dbReference type="PANTHER" id="PTHR43092">
    <property type="entry name" value="L-CYSTEINE DESULFHYDRASE"/>
    <property type="match status" value="1"/>
</dbReference>